<accession>A0ABX9IEG8</accession>
<evidence type="ECO:0000313" key="2">
    <source>
        <dbReference type="Proteomes" id="UP000256491"/>
    </source>
</evidence>
<reference evidence="1 2" key="1">
    <citation type="journal article" date="2010" name="Syst. Appl. Microbiol.">
        <title>Four new species of Chryseobacterium from the rhizosphere of coastal sand dune plants, Chryseobacterium elymi sp. nov., Chryseobacterium hagamense sp. nov., Chryseobacterium lathyri sp. nov. and Chryseobacterium rhizosphaerae sp. nov.</title>
        <authorList>
            <person name="Cho S.H."/>
            <person name="Lee K.S."/>
            <person name="Shin D.S."/>
            <person name="Han J.H."/>
            <person name="Park K.S."/>
            <person name="Lee C.H."/>
            <person name="Park K.H."/>
            <person name="Kim S.B."/>
        </authorList>
    </citation>
    <scope>NUCLEOTIDE SEQUENCE [LARGE SCALE GENOMIC DNA]</scope>
    <source>
        <strain evidence="1 2">KCTC 22548</strain>
    </source>
</reference>
<gene>
    <name evidence="1" type="ORF">DRF57_21630</name>
</gene>
<comment type="caution">
    <text evidence="1">The sequence shown here is derived from an EMBL/GenBank/DDBJ whole genome shotgun (WGS) entry which is preliminary data.</text>
</comment>
<organism evidence="1 2">
    <name type="scientific">Chryseobacterium rhizosphaerae</name>
    <dbReference type="NCBI Taxonomy" id="395937"/>
    <lineage>
        <taxon>Bacteria</taxon>
        <taxon>Pseudomonadati</taxon>
        <taxon>Bacteroidota</taxon>
        <taxon>Flavobacteriia</taxon>
        <taxon>Flavobacteriales</taxon>
        <taxon>Weeksellaceae</taxon>
        <taxon>Chryseobacterium group</taxon>
        <taxon>Chryseobacterium</taxon>
    </lineage>
</organism>
<proteinExistence type="predicted"/>
<keyword evidence="2" id="KW-1185">Reference proteome</keyword>
<dbReference type="EMBL" id="QNUF01000038">
    <property type="protein sequence ID" value="REC70829.1"/>
    <property type="molecule type" value="Genomic_DNA"/>
</dbReference>
<protein>
    <recommendedName>
        <fullName evidence="3">Bacteriocin</fullName>
    </recommendedName>
</protein>
<dbReference type="Proteomes" id="UP000256491">
    <property type="component" value="Unassembled WGS sequence"/>
</dbReference>
<evidence type="ECO:0000313" key="1">
    <source>
        <dbReference type="EMBL" id="REC70829.1"/>
    </source>
</evidence>
<sequence length="86" mass="9127">MKKQKIKKELSFKKLIVRDLGSILGGIAPDTQPVNTYKCGTISCDGNDPIPNLSTCDCGSTIKDTSSQCETQHGSGCVLYTVGGKC</sequence>
<evidence type="ECO:0008006" key="3">
    <source>
        <dbReference type="Google" id="ProtNLM"/>
    </source>
</evidence>
<name>A0ABX9IEG8_9FLAO</name>
<dbReference type="RefSeq" id="WP_047493310.1">
    <property type="nucleotide sequence ID" value="NZ_BJYH01000019.1"/>
</dbReference>